<accession>A0AAD5XQR5</accession>
<dbReference type="PANTHER" id="PTHR16537">
    <property type="entry name" value="SJOEGREN SYNDROME/SCLERODERMA AUTOANTIGEN 1"/>
    <property type="match status" value="1"/>
</dbReference>
<evidence type="ECO:0000313" key="2">
    <source>
        <dbReference type="EMBL" id="KAJ3184177.1"/>
    </source>
</evidence>
<proteinExistence type="predicted"/>
<keyword evidence="3" id="KW-1185">Reference proteome</keyword>
<reference evidence="2" key="1">
    <citation type="submission" date="2020-05" db="EMBL/GenBank/DDBJ databases">
        <title>Phylogenomic resolution of chytrid fungi.</title>
        <authorList>
            <person name="Stajich J.E."/>
            <person name="Amses K."/>
            <person name="Simmons R."/>
            <person name="Seto K."/>
            <person name="Myers J."/>
            <person name="Bonds A."/>
            <person name="Quandt C.A."/>
            <person name="Barry K."/>
            <person name="Liu P."/>
            <person name="Grigoriev I."/>
            <person name="Longcore J.E."/>
            <person name="James T.Y."/>
        </authorList>
    </citation>
    <scope>NUCLEOTIDE SEQUENCE</scope>
    <source>
        <strain evidence="2">JEL0379</strain>
    </source>
</reference>
<dbReference type="Pfam" id="PF06677">
    <property type="entry name" value="Auto_anti-p27"/>
    <property type="match status" value="2"/>
</dbReference>
<gene>
    <name evidence="2" type="ORF">HDU87_005023</name>
</gene>
<dbReference type="InterPro" id="IPR009563">
    <property type="entry name" value="SSSCA1"/>
</dbReference>
<dbReference type="EMBL" id="JADGJQ010000004">
    <property type="protein sequence ID" value="KAJ3184177.1"/>
    <property type="molecule type" value="Genomic_DNA"/>
</dbReference>
<dbReference type="InterPro" id="IPR051888">
    <property type="entry name" value="UPF0148_domain"/>
</dbReference>
<dbReference type="AlphaFoldDB" id="A0AAD5XQR5"/>
<evidence type="ECO:0000256" key="1">
    <source>
        <dbReference type="SAM" id="MobiDB-lite"/>
    </source>
</evidence>
<sequence length="292" mass="30777">MTTTKSEEQSRQDKGIAELGTYMLKGWVLTDTLCPNQGCNIPVVRKRDRSAQMCVLCDDPDHPWLPVKRAAGEESVAAASADATTSAAPESGASNILTAEEEAEIDATLQDDLARQQTADFEQRREQGNRASKLLGQKMLQGWTLLDQLCKTPTCIGIPLVRNRRKQTLCVICEGDGAAVEPPAQVVAPPAAAAVPLPARATPTETDSPKRRKLAPASANTASSASSAAAVSKTPSQDLAAQVDATISTLVIKLEELRQLASHASLPANTREACDAIASCAGAIAALQAVRQ</sequence>
<evidence type="ECO:0000313" key="3">
    <source>
        <dbReference type="Proteomes" id="UP001212152"/>
    </source>
</evidence>
<protein>
    <submittedName>
        <fullName evidence="2">Uncharacterized protein</fullName>
    </submittedName>
</protein>
<name>A0AAD5XQR5_9FUNG</name>
<organism evidence="2 3">
    <name type="scientific">Geranomyces variabilis</name>
    <dbReference type="NCBI Taxonomy" id="109894"/>
    <lineage>
        <taxon>Eukaryota</taxon>
        <taxon>Fungi</taxon>
        <taxon>Fungi incertae sedis</taxon>
        <taxon>Chytridiomycota</taxon>
        <taxon>Chytridiomycota incertae sedis</taxon>
        <taxon>Chytridiomycetes</taxon>
        <taxon>Spizellomycetales</taxon>
        <taxon>Powellomycetaceae</taxon>
        <taxon>Geranomyces</taxon>
    </lineage>
</organism>
<dbReference type="Proteomes" id="UP001212152">
    <property type="component" value="Unassembled WGS sequence"/>
</dbReference>
<dbReference type="PANTHER" id="PTHR16537:SF1">
    <property type="entry name" value="PROTEIN ZNRD2"/>
    <property type="match status" value="1"/>
</dbReference>
<feature type="compositionally biased region" description="Low complexity" evidence="1">
    <location>
        <begin position="215"/>
        <end position="232"/>
    </location>
</feature>
<comment type="caution">
    <text evidence="2">The sequence shown here is derived from an EMBL/GenBank/DDBJ whole genome shotgun (WGS) entry which is preliminary data.</text>
</comment>
<feature type="region of interest" description="Disordered" evidence="1">
    <location>
        <begin position="197"/>
        <end position="233"/>
    </location>
</feature>